<dbReference type="GO" id="GO:0016020">
    <property type="term" value="C:membrane"/>
    <property type="evidence" value="ECO:0007669"/>
    <property type="project" value="GOC"/>
</dbReference>
<dbReference type="PANTHER" id="PTHR10566:SF115">
    <property type="entry name" value="PROTEIN ACTIVITY OF BC1 COMPLEX KINASE 8, CHLOROPLASTIC"/>
    <property type="match status" value="1"/>
</dbReference>
<dbReference type="AlphaFoldDB" id="A0AAW1RYD8"/>
<name>A0AAW1RYD8_9CHLO</name>
<dbReference type="Pfam" id="PF03109">
    <property type="entry name" value="ABC1"/>
    <property type="match status" value="1"/>
</dbReference>
<reference evidence="5 6" key="1">
    <citation type="journal article" date="2024" name="Nat. Commun.">
        <title>Phylogenomics reveals the evolutionary origins of lichenization in chlorophyte algae.</title>
        <authorList>
            <person name="Puginier C."/>
            <person name="Libourel C."/>
            <person name="Otte J."/>
            <person name="Skaloud P."/>
            <person name="Haon M."/>
            <person name="Grisel S."/>
            <person name="Petersen M."/>
            <person name="Berrin J.G."/>
            <person name="Delaux P.M."/>
            <person name="Dal Grande F."/>
            <person name="Keller J."/>
        </authorList>
    </citation>
    <scope>NUCLEOTIDE SEQUENCE [LARGE SCALE GENOMIC DNA]</scope>
    <source>
        <strain evidence="5 6">SAG 2145</strain>
    </source>
</reference>
<dbReference type="InterPro" id="IPR050154">
    <property type="entry name" value="UbiB_kinase"/>
</dbReference>
<proteinExistence type="inferred from homology"/>
<keyword evidence="3" id="KW-0472">Membrane</keyword>
<dbReference type="InterPro" id="IPR011009">
    <property type="entry name" value="Kinase-like_dom_sf"/>
</dbReference>
<dbReference type="PANTHER" id="PTHR10566">
    <property type="entry name" value="CHAPERONE-ACTIVITY OF BC1 COMPLEX CABC1 -RELATED"/>
    <property type="match status" value="1"/>
</dbReference>
<dbReference type="EMBL" id="JALJOS010000005">
    <property type="protein sequence ID" value="KAK9838842.1"/>
    <property type="molecule type" value="Genomic_DNA"/>
</dbReference>
<dbReference type="Proteomes" id="UP001438707">
    <property type="component" value="Unassembled WGS sequence"/>
</dbReference>
<dbReference type="GO" id="GO:1901031">
    <property type="term" value="P:regulation of response to reactive oxygen species"/>
    <property type="evidence" value="ECO:0007669"/>
    <property type="project" value="TreeGrafter"/>
</dbReference>
<keyword evidence="3" id="KW-0812">Transmembrane</keyword>
<evidence type="ECO:0000256" key="2">
    <source>
        <dbReference type="SAM" id="MobiDB-lite"/>
    </source>
</evidence>
<feature type="region of interest" description="Disordered" evidence="2">
    <location>
        <begin position="1"/>
        <end position="28"/>
    </location>
</feature>
<evidence type="ECO:0000259" key="4">
    <source>
        <dbReference type="Pfam" id="PF03109"/>
    </source>
</evidence>
<organism evidence="5 6">
    <name type="scientific">Apatococcus lobatus</name>
    <dbReference type="NCBI Taxonomy" id="904363"/>
    <lineage>
        <taxon>Eukaryota</taxon>
        <taxon>Viridiplantae</taxon>
        <taxon>Chlorophyta</taxon>
        <taxon>core chlorophytes</taxon>
        <taxon>Trebouxiophyceae</taxon>
        <taxon>Chlorellales</taxon>
        <taxon>Chlorellaceae</taxon>
        <taxon>Apatococcus</taxon>
    </lineage>
</organism>
<keyword evidence="6" id="KW-1185">Reference proteome</keyword>
<gene>
    <name evidence="5" type="ORF">WJX74_004304</name>
</gene>
<dbReference type="GO" id="GO:0046467">
    <property type="term" value="P:membrane lipid biosynthetic process"/>
    <property type="evidence" value="ECO:0007669"/>
    <property type="project" value="TreeGrafter"/>
</dbReference>
<protein>
    <recommendedName>
        <fullName evidence="4">ABC1 atypical kinase-like domain-containing protein</fullName>
    </recommendedName>
</protein>
<comment type="caution">
    <text evidence="5">The sequence shown here is derived from an EMBL/GenBank/DDBJ whole genome shotgun (WGS) entry which is preliminary data.</text>
</comment>
<dbReference type="CDD" id="cd05121">
    <property type="entry name" value="ABC1_ADCK3-like"/>
    <property type="match status" value="1"/>
</dbReference>
<evidence type="ECO:0000313" key="6">
    <source>
        <dbReference type="Proteomes" id="UP001438707"/>
    </source>
</evidence>
<evidence type="ECO:0000256" key="1">
    <source>
        <dbReference type="ARBA" id="ARBA00009670"/>
    </source>
</evidence>
<feature type="region of interest" description="Disordered" evidence="2">
    <location>
        <begin position="602"/>
        <end position="621"/>
    </location>
</feature>
<accession>A0AAW1RYD8</accession>
<dbReference type="InterPro" id="IPR004147">
    <property type="entry name" value="ABC1_dom"/>
</dbReference>
<comment type="similarity">
    <text evidence="1">Belongs to the protein kinase superfamily. ADCK protein kinase family.</text>
</comment>
<keyword evidence="3" id="KW-1133">Transmembrane helix</keyword>
<evidence type="ECO:0000256" key="3">
    <source>
        <dbReference type="SAM" id="Phobius"/>
    </source>
</evidence>
<dbReference type="SUPFAM" id="SSF56112">
    <property type="entry name" value="Protein kinase-like (PK-like)"/>
    <property type="match status" value="1"/>
</dbReference>
<feature type="domain" description="ABC1 atypical kinase-like" evidence="4">
    <location>
        <begin position="321"/>
        <end position="566"/>
    </location>
</feature>
<feature type="transmembrane region" description="Helical" evidence="3">
    <location>
        <begin position="763"/>
        <end position="785"/>
    </location>
</feature>
<evidence type="ECO:0000313" key="5">
    <source>
        <dbReference type="EMBL" id="KAK9838842.1"/>
    </source>
</evidence>
<sequence>MLEASTFLGTLPAHSREPRCSAPASKRTKSRTHGRLFCIQLLPSGKRLLQPPRTDRLHKRQSSRARERLVLREAAGSEHITNEQREDLVDRIESAGVPTGAALQNGNGVVINSTALADSVDYSSLGHNGKQHLGRGNGKVSRRAAQGVQQSLNGTEPLRVSVSGPQLAKVEDLELADPCDFGQLAECAVSRSMEQEEAEAAATSAADIAAGVQPKKKRKKAPYQQAAGRWSKFGKYSAFRRSFSIWSFAIRFVFKLWQSNTKFFYGKKGMTKERVSARKAALAVWLREGLISLGPTFIKIGQQFSTRVDVLSPELVAELEKLQDDVPSFDPEEAVAIVEREIGAPINTRYEEFDTNPIAAASLGQVHLAKVKGRKMVVKVQRPGLRELFAIDCKNIRVLAEWLQKCDPSSDGASRDWVAIYDECQKILYQEIDYEMEADNAERFRKNFADKPWIKVPEVDRSLTTQQILTMEYCPGTKINRAAELDKLGIDRKRLARLAVESYLQQLLTYGFFHADPHPGNLNADAVDGGRLVYYDFGMMGTIPSDIREGLLDLFYGVYQKDPDLCIDALVKMGVLVPTSDRQSIRRTAEFFLNSFQERLDEQKRQKETDPNYGKEFKAQLSKEEKASRRNTIVSSIGEDLLLASADKPFRFPATFTFVVRSFTVLDGIGKSLDPRFDITEIAAPYARGLLLEGSPQVAKARQEFKKGLAKQNRAVANLFRGPNYVEDTAKTLQKLERGDLKLRVRALEAERSLNRMAIMQKAMLAALAASTFVNVGAVLSANAIVIWSRLSFMGAFASGFSMLVSLLKVKNLERKEAQLSGSS</sequence>